<comment type="subcellular location">
    <subcellularLocation>
        <location evidence="1">Cell outer membrane</location>
    </subcellularLocation>
</comment>
<keyword evidence="5" id="KW-0998">Cell outer membrane</keyword>
<dbReference type="PROSITE" id="PS51257">
    <property type="entry name" value="PROKAR_LIPOPROTEIN"/>
    <property type="match status" value="1"/>
</dbReference>
<keyword evidence="4" id="KW-0472">Membrane</keyword>
<evidence type="ECO:0000256" key="4">
    <source>
        <dbReference type="ARBA" id="ARBA00023136"/>
    </source>
</evidence>
<feature type="domain" description="RagB/SusD" evidence="6">
    <location>
        <begin position="319"/>
        <end position="586"/>
    </location>
</feature>
<dbReference type="SUPFAM" id="SSF48452">
    <property type="entry name" value="TPR-like"/>
    <property type="match status" value="1"/>
</dbReference>
<evidence type="ECO:0000256" key="3">
    <source>
        <dbReference type="ARBA" id="ARBA00022729"/>
    </source>
</evidence>
<organism evidence="8 9">
    <name type="scientific">Echinicola arenosa</name>
    <dbReference type="NCBI Taxonomy" id="2774144"/>
    <lineage>
        <taxon>Bacteria</taxon>
        <taxon>Pseudomonadati</taxon>
        <taxon>Bacteroidota</taxon>
        <taxon>Cytophagia</taxon>
        <taxon>Cytophagales</taxon>
        <taxon>Cyclobacteriaceae</taxon>
        <taxon>Echinicola</taxon>
    </lineage>
</organism>
<keyword evidence="9" id="KW-1185">Reference proteome</keyword>
<evidence type="ECO:0000256" key="1">
    <source>
        <dbReference type="ARBA" id="ARBA00004442"/>
    </source>
</evidence>
<evidence type="ECO:0000256" key="5">
    <source>
        <dbReference type="ARBA" id="ARBA00023237"/>
    </source>
</evidence>
<keyword evidence="3" id="KW-0732">Signal</keyword>
<dbReference type="EMBL" id="JACYTQ010000001">
    <property type="protein sequence ID" value="MBD8487777.1"/>
    <property type="molecule type" value="Genomic_DNA"/>
</dbReference>
<dbReference type="InterPro" id="IPR012944">
    <property type="entry name" value="SusD_RagB_dom"/>
</dbReference>
<dbReference type="Pfam" id="PF07980">
    <property type="entry name" value="SusD_RagB"/>
    <property type="match status" value="1"/>
</dbReference>
<comment type="caution">
    <text evidence="8">The sequence shown here is derived from an EMBL/GenBank/DDBJ whole genome shotgun (WGS) entry which is preliminary data.</text>
</comment>
<evidence type="ECO:0000313" key="8">
    <source>
        <dbReference type="EMBL" id="MBD8487777.1"/>
    </source>
</evidence>
<protein>
    <submittedName>
        <fullName evidence="8">RagB/SusD family nutrient uptake outer membrane protein</fullName>
    </submittedName>
</protein>
<reference evidence="8 9" key="1">
    <citation type="submission" date="2020-09" db="EMBL/GenBank/DDBJ databases">
        <title>Echinicola sp. CAU 1574 isolated from sand of Sido Beach.</title>
        <authorList>
            <person name="Kim W."/>
        </authorList>
    </citation>
    <scope>NUCLEOTIDE SEQUENCE [LARGE SCALE GENOMIC DNA]</scope>
    <source>
        <strain evidence="8 9">CAU 1574</strain>
    </source>
</reference>
<sequence length="587" mass="67262">MKNIRNILLPLCIFMLFSCEDELTKVPDFISEDNVFESEPLTEAYLANVYQDIRFFNWGGQAGLNIGMIPAIGGEHICFADWQDPNTTYQRTYSAAAGDGPVGYYPWNNIRDVNYMIENIVESTSFNQDYINAKAAEAKYLRAYMYFEMVKRYGGVPLITKVQDVNDPEEELYPSRNTEQEVYDFIISELDSAIPYLSAEPIGGQGRADKWAALSLQSRAALYAASIANFGQVQIEGVVGIPNSLAQSYYQKSYDASKEIIESGNFVLYNEYSDKVENYINLFIDDNNSEVIFAQVFEPIIKGTSFDNLAFPAEFRAGWGCNFPVLYDMVELFDFQDGTLGTSISRDEFNANNKWDIDEFFGNRDPRFRASVFYPETTFKGGLIYFHSSTLYTNGQGQKVEVSSGNLDRNGEVWPASAHARNVRNTALLRRKNVNENLDLPISGDSGQDFAIFRLGEIYLNLAEAAYYLNQMNESLDAVNMIRERAGMPLYDQISEENLRKERQVELCFETHRYWDLVRWRTAPDYLDNVRMKGLVFKYDLDEDRYIITLKNAEPVTREFGPERFYFPIDQGIIADNPNWVQNPGYE</sequence>
<dbReference type="InterPro" id="IPR033985">
    <property type="entry name" value="SusD-like_N"/>
</dbReference>
<comment type="similarity">
    <text evidence="2">Belongs to the SusD family.</text>
</comment>
<dbReference type="Proteomes" id="UP000647133">
    <property type="component" value="Unassembled WGS sequence"/>
</dbReference>
<dbReference type="Gene3D" id="1.25.40.390">
    <property type="match status" value="1"/>
</dbReference>
<feature type="domain" description="SusD-like N-terminal" evidence="7">
    <location>
        <begin position="107"/>
        <end position="221"/>
    </location>
</feature>
<dbReference type="Pfam" id="PF14322">
    <property type="entry name" value="SusD-like_3"/>
    <property type="match status" value="1"/>
</dbReference>
<evidence type="ECO:0000256" key="2">
    <source>
        <dbReference type="ARBA" id="ARBA00006275"/>
    </source>
</evidence>
<dbReference type="InterPro" id="IPR011990">
    <property type="entry name" value="TPR-like_helical_dom_sf"/>
</dbReference>
<evidence type="ECO:0000259" key="6">
    <source>
        <dbReference type="Pfam" id="PF07980"/>
    </source>
</evidence>
<accession>A0ABR9AGA3</accession>
<gene>
    <name evidence="8" type="ORF">IFO69_03345</name>
</gene>
<proteinExistence type="inferred from homology"/>
<name>A0ABR9AGA3_9BACT</name>
<dbReference type="RefSeq" id="WP_192008257.1">
    <property type="nucleotide sequence ID" value="NZ_JACYTQ010000001.1"/>
</dbReference>
<evidence type="ECO:0000313" key="9">
    <source>
        <dbReference type="Proteomes" id="UP000647133"/>
    </source>
</evidence>
<evidence type="ECO:0000259" key="7">
    <source>
        <dbReference type="Pfam" id="PF14322"/>
    </source>
</evidence>